<reference evidence="2 3" key="1">
    <citation type="journal article" date="2024" name="Nat. Commun.">
        <title>Phylogenomics reveals the evolutionary origins of lichenization in chlorophyte algae.</title>
        <authorList>
            <person name="Puginier C."/>
            <person name="Libourel C."/>
            <person name="Otte J."/>
            <person name="Skaloud P."/>
            <person name="Haon M."/>
            <person name="Grisel S."/>
            <person name="Petersen M."/>
            <person name="Berrin J.G."/>
            <person name="Delaux P.M."/>
            <person name="Dal Grande F."/>
            <person name="Keller J."/>
        </authorList>
    </citation>
    <scope>NUCLEOTIDE SEQUENCE [LARGE SCALE GENOMIC DNA]</scope>
    <source>
        <strain evidence="2 3">SAG 2145</strain>
    </source>
</reference>
<name>A0AAW1QU84_9CHLO</name>
<dbReference type="GO" id="GO:0015074">
    <property type="term" value="P:DNA integration"/>
    <property type="evidence" value="ECO:0007669"/>
    <property type="project" value="InterPro"/>
</dbReference>
<organism evidence="2 3">
    <name type="scientific">Apatococcus lobatus</name>
    <dbReference type="NCBI Taxonomy" id="904363"/>
    <lineage>
        <taxon>Eukaryota</taxon>
        <taxon>Viridiplantae</taxon>
        <taxon>Chlorophyta</taxon>
        <taxon>core chlorophytes</taxon>
        <taxon>Trebouxiophyceae</taxon>
        <taxon>Chlorellales</taxon>
        <taxon>Chlorellaceae</taxon>
        <taxon>Apatococcus</taxon>
    </lineage>
</organism>
<dbReference type="GO" id="GO:0006310">
    <property type="term" value="P:DNA recombination"/>
    <property type="evidence" value="ECO:0007669"/>
    <property type="project" value="UniProtKB-KW"/>
</dbReference>
<protein>
    <submittedName>
        <fullName evidence="2">Uncharacterized protein</fullName>
    </submittedName>
</protein>
<dbReference type="InterPro" id="IPR013762">
    <property type="entry name" value="Integrase-like_cat_sf"/>
</dbReference>
<accession>A0AAW1QU84</accession>
<evidence type="ECO:0000256" key="1">
    <source>
        <dbReference type="ARBA" id="ARBA00023172"/>
    </source>
</evidence>
<comment type="caution">
    <text evidence="2">The sequence shown here is derived from an EMBL/GenBank/DDBJ whole genome shotgun (WGS) entry which is preliminary data.</text>
</comment>
<dbReference type="Gene3D" id="1.10.443.10">
    <property type="entry name" value="Intergrase catalytic core"/>
    <property type="match status" value="1"/>
</dbReference>
<gene>
    <name evidence="2" type="ORF">WJX74_006542</name>
</gene>
<dbReference type="Proteomes" id="UP001438707">
    <property type="component" value="Unassembled WGS sequence"/>
</dbReference>
<evidence type="ECO:0000313" key="2">
    <source>
        <dbReference type="EMBL" id="KAK9825079.1"/>
    </source>
</evidence>
<dbReference type="AlphaFoldDB" id="A0AAW1QU84"/>
<dbReference type="EMBL" id="JALJOS010000026">
    <property type="protein sequence ID" value="KAK9825079.1"/>
    <property type="molecule type" value="Genomic_DNA"/>
</dbReference>
<evidence type="ECO:0000313" key="3">
    <source>
        <dbReference type="Proteomes" id="UP001438707"/>
    </source>
</evidence>
<dbReference type="InterPro" id="IPR011010">
    <property type="entry name" value="DNA_brk_join_enz"/>
</dbReference>
<dbReference type="SUPFAM" id="SSF56349">
    <property type="entry name" value="DNA breaking-rejoining enzymes"/>
    <property type="match status" value="1"/>
</dbReference>
<proteinExistence type="predicted"/>
<sequence length="225" mass="25127">MPFIEGKVVRLLEHLYEEAMQPYDAAGVRVPSVGQMLAVRDGLAFSYAWSSTSRSINSRELRLENFTLQSSDMALGTLIYPVMLLPPGTLICITPDHLCKRGPDRNHQEVVLTVPALSHWPAMILSPVTWLRALLMLDAQYSSHVSSLLVRPLVHARSTHFKEVPLGKTSMQDRLDRALIAIGQHEGETLHSFRRGQAVAHRQAGASAEQIQHLLMLTSARLRHT</sequence>
<dbReference type="GO" id="GO:0003677">
    <property type="term" value="F:DNA binding"/>
    <property type="evidence" value="ECO:0007669"/>
    <property type="project" value="InterPro"/>
</dbReference>
<keyword evidence="3" id="KW-1185">Reference proteome</keyword>
<keyword evidence="1" id="KW-0233">DNA recombination</keyword>